<keyword evidence="3" id="KW-1185">Reference proteome</keyword>
<dbReference type="InterPro" id="IPR036390">
    <property type="entry name" value="WH_DNA-bd_sf"/>
</dbReference>
<evidence type="ECO:0000259" key="1">
    <source>
        <dbReference type="PROSITE" id="PS50995"/>
    </source>
</evidence>
<dbReference type="SUPFAM" id="SSF46785">
    <property type="entry name" value="Winged helix' DNA-binding domain"/>
    <property type="match status" value="1"/>
</dbReference>
<dbReference type="Pfam" id="PF01047">
    <property type="entry name" value="MarR"/>
    <property type="match status" value="1"/>
</dbReference>
<evidence type="ECO:0000313" key="3">
    <source>
        <dbReference type="Proteomes" id="UP000676325"/>
    </source>
</evidence>
<dbReference type="GO" id="GO:0006950">
    <property type="term" value="P:response to stress"/>
    <property type="evidence" value="ECO:0007669"/>
    <property type="project" value="TreeGrafter"/>
</dbReference>
<dbReference type="Gene3D" id="1.10.10.10">
    <property type="entry name" value="Winged helix-like DNA-binding domain superfamily/Winged helix DNA-binding domain"/>
    <property type="match status" value="1"/>
</dbReference>
<dbReference type="InterPro" id="IPR039422">
    <property type="entry name" value="MarR/SlyA-like"/>
</dbReference>
<dbReference type="GO" id="GO:0003700">
    <property type="term" value="F:DNA-binding transcription factor activity"/>
    <property type="evidence" value="ECO:0007669"/>
    <property type="project" value="InterPro"/>
</dbReference>
<proteinExistence type="predicted"/>
<dbReference type="Proteomes" id="UP000676325">
    <property type="component" value="Unassembled WGS sequence"/>
</dbReference>
<accession>A0A941ECU2</accession>
<feature type="domain" description="HTH marR-type" evidence="1">
    <location>
        <begin position="14"/>
        <end position="146"/>
    </location>
</feature>
<dbReference type="PROSITE" id="PS50995">
    <property type="entry name" value="HTH_MARR_2"/>
    <property type="match status" value="1"/>
</dbReference>
<dbReference type="SMART" id="SM00347">
    <property type="entry name" value="HTH_MARR"/>
    <property type="match status" value="1"/>
</dbReference>
<dbReference type="AlphaFoldDB" id="A0A941ECU2"/>
<dbReference type="InterPro" id="IPR000835">
    <property type="entry name" value="HTH_MarR-typ"/>
</dbReference>
<dbReference type="PANTHER" id="PTHR33164">
    <property type="entry name" value="TRANSCRIPTIONAL REGULATOR, MARR FAMILY"/>
    <property type="match status" value="1"/>
</dbReference>
<gene>
    <name evidence="2" type="ORF">KDK95_21735</name>
</gene>
<comment type="caution">
    <text evidence="2">The sequence shown here is derived from an EMBL/GenBank/DDBJ whole genome shotgun (WGS) entry which is preliminary data.</text>
</comment>
<organism evidence="2 3">
    <name type="scientific">Actinospica acidithermotolerans</name>
    <dbReference type="NCBI Taxonomy" id="2828514"/>
    <lineage>
        <taxon>Bacteria</taxon>
        <taxon>Bacillati</taxon>
        <taxon>Actinomycetota</taxon>
        <taxon>Actinomycetes</taxon>
        <taxon>Catenulisporales</taxon>
        <taxon>Actinospicaceae</taxon>
        <taxon>Actinospica</taxon>
    </lineage>
</organism>
<evidence type="ECO:0000313" key="2">
    <source>
        <dbReference type="EMBL" id="MBR7828947.1"/>
    </source>
</evidence>
<dbReference type="EMBL" id="JAGSOH010000070">
    <property type="protein sequence ID" value="MBR7828947.1"/>
    <property type="molecule type" value="Genomic_DNA"/>
</dbReference>
<name>A0A941ECU2_9ACTN</name>
<sequence>MAEETAAPARTGEQEDLSWLLANAFRAHLGVLRQAVGDLPHGARGFSALRMAAEPVPRNQAELAKFLGLDRTVMVYLVDDLEKAGLVERVPDPSDRRSKLIRATPAGVARLCELRRATEAAEAELLSDLSPAEAELLHSLLRRVAARGARYDQAHDCQADANEC</sequence>
<dbReference type="PRINTS" id="PR00598">
    <property type="entry name" value="HTHMARR"/>
</dbReference>
<dbReference type="InterPro" id="IPR036388">
    <property type="entry name" value="WH-like_DNA-bd_sf"/>
</dbReference>
<protein>
    <submittedName>
        <fullName evidence="2">MarR family transcriptional regulator</fullName>
    </submittedName>
</protein>
<reference evidence="2" key="1">
    <citation type="submission" date="2021-04" db="EMBL/GenBank/DDBJ databases">
        <title>Genome based classification of Actinospica acidithermotolerans sp. nov., an actinobacterium isolated from an Indonesian hot spring.</title>
        <authorList>
            <person name="Kusuma A.B."/>
            <person name="Putra K.E."/>
            <person name="Nafisah S."/>
            <person name="Loh J."/>
            <person name="Nouioui I."/>
            <person name="Goodfellow M."/>
        </authorList>
    </citation>
    <scope>NUCLEOTIDE SEQUENCE</scope>
    <source>
        <strain evidence="2">MGRD01-02</strain>
    </source>
</reference>
<dbReference type="PANTHER" id="PTHR33164:SF99">
    <property type="entry name" value="MARR FAMILY REGULATORY PROTEIN"/>
    <property type="match status" value="1"/>
</dbReference>
<dbReference type="RefSeq" id="WP_212520080.1">
    <property type="nucleotide sequence ID" value="NZ_JAGSOH010000070.1"/>
</dbReference>